<feature type="region of interest" description="Disordered" evidence="2">
    <location>
        <begin position="1716"/>
        <end position="1741"/>
    </location>
</feature>
<feature type="coiled-coil region" evidence="1">
    <location>
        <begin position="272"/>
        <end position="306"/>
    </location>
</feature>
<feature type="region of interest" description="Disordered" evidence="2">
    <location>
        <begin position="886"/>
        <end position="906"/>
    </location>
</feature>
<feature type="region of interest" description="Disordered" evidence="2">
    <location>
        <begin position="1582"/>
        <end position="1623"/>
    </location>
</feature>
<feature type="compositionally biased region" description="Low complexity" evidence="2">
    <location>
        <begin position="725"/>
        <end position="734"/>
    </location>
</feature>
<feature type="region of interest" description="Disordered" evidence="2">
    <location>
        <begin position="190"/>
        <end position="242"/>
    </location>
</feature>
<feature type="compositionally biased region" description="Low complexity" evidence="2">
    <location>
        <begin position="1080"/>
        <end position="1097"/>
    </location>
</feature>
<feature type="compositionally biased region" description="Low complexity" evidence="2">
    <location>
        <begin position="209"/>
        <end position="221"/>
    </location>
</feature>
<feature type="compositionally biased region" description="Low complexity" evidence="2">
    <location>
        <begin position="361"/>
        <end position="377"/>
    </location>
</feature>
<feature type="compositionally biased region" description="Low complexity" evidence="2">
    <location>
        <begin position="943"/>
        <end position="959"/>
    </location>
</feature>
<comment type="caution">
    <text evidence="4">The sequence shown here is derived from an EMBL/GenBank/DDBJ whole genome shotgun (WGS) entry which is preliminary data.</text>
</comment>
<feature type="compositionally biased region" description="Polar residues" evidence="2">
    <location>
        <begin position="1991"/>
        <end position="2001"/>
    </location>
</feature>
<sequence>MQRPEGGLDGQFEKLVGQLSVLALSQPRAVKLRVQAWITKLREPTSNTVWKRNRNLYCALMLAQLQQGRLELPFTATPPDGALPNLPNHLAYRGLSPSRAAGNPRSRSSSPGGSAPRSGSPCGQAQQPQGHQLAACQLKGLVNTFQSNMQARGFDLSRPLASSKAASGAVPPKTAGALVSVGGRAAGGGALGTRGSSAGGVSLGRPCSRGRSLGRSVSSGSGVPGGAGKSGAWGDGGQRDQEHEPCLAWGETAAGDESYNDQDKVAAALLEAKEAEIAARVAAKRRQELEQRLQAEEAAKQQQRQRSAAAKAHLDAVITRYSEARQQWASPRGAGSPKTALGGRSAEPRTDAGAANWTTVSAAASGARSPSPTSPGTLKLLLQPREWTECGGPGAEHVISAQWEAALNGMSCNNSPAAQRHNNNNQLHRRSEPTLRLTSPQKVPSPPPVDRRQQSASPPAPRIISASHCMFASPPRVGSPLQGRASSCSPHKSSFPLPRSRSCSPAVSSPRRLPSADPTVLHNVTRQLRSSPRALQAAAAVAASQGAHAAPPSLGGGSAAGGDGSEGLLLPRLPVEEPSRRRTAPAKFEFSSLIEPLLSTATKGEAPTGGSCNDADAASEEGTRNGNVGVGLEVPGCSSGCSSRRGTRSPQLSFRDVQGAGVGCSGAANASASPNRSSSNVSAVLQHERSLSTSPFATSRSVAAQAAAAAGEAGRRSAEHALPTSSSFPSSGQSRRMASTSPPPRPKPDRQVPSLPLDKCSGAAQALHGRASTAAAGGRASSYTRLLSPPRANASAPVPSSTRLTEMARRSLAACLPGLPGSFSAGNEARSTGPADKKGAGLRHSWTGQDGGTAGHGRKTGAGTAIGAPAPSDYTVDLSPVATGHARNLSTAQETPRLLRRPAAEDGLRRALSAGCRRELHGPVCPAPRPRVSRPGSLAQQVDGANDAGDPAPAASGAATAADGGLLAGLSAAAAAGELEELDVEGVISDFERWLQDHLEQLRVAQAAMHETKEARRAATSQPAASSLADRFALYSALGDFRRAVDRLKRRLALHSSDPAVAELLFGTDQGGAPCRSRRLSSSTQRSSRESLTSSVSHPQAWRPGGSLRAASVDVDLREGAAGGCDVSSNPHLKVGVAERFYRAALDAVATYREDVALLLSRVKAVLQPGRQAAGASRRSSRDGSCGSSTQGGQQRHTGSGATSGSDATAACQELELRRGLVEEMLRMLQESAHQLGLRVVALASAPVGLSAQAVEELNATLCAHLDAAGSRLSERLSAVSKKAAGLHRKISQTLNGGGAETLSSGSKDMGARQPAVEAAVATVRSPAVEAAPGAAAVGVQSPCTTPVAHSRGGVAADSLRREGPFSWLGDMPTPSGRLDFGAHESQQPQQSGISNVVDDISSLLQLEQQPWQGSADGGGGGRSSRSPGAPHAALLRASSATPICNAAPAAAADGAGAGDQAEAFQSPSGSSEDTRGLGGLLAALFTSPPMPLAPAPVDRNSELSSPIPRQDQLAHSVTLPQQSSPAAAPSPPASLPHPRPSGPTGGTLIVPPWLLSEPAVDERQSVASSKPRAQTLHAMLPPQPLSCESPTPLGCQPGPPPVGISHSTAPQQEGSHLATSDPTLAPPHFQGVEPSSNQGMAVSDEAQPHVSPMLVVGGSRAQDTRAVSGGPGRPGQDNWHAGTAALRLVQEAQSARKAAVAARQAVEAAMQAASAASDAASANTTSVKAPRTHMPGDVLQPHRPTACSSVGSALTPQVTTAPEQQPQQLQQQCRLPEAGPTYRAVVWELSPTRTGGTEAEAAAPAGAFLTPHEAEHTSQHASLAGSPHAGQPWVDEGHAAAAAAAVAAAASYAASCSSAREASAQPEAVVDSGHSEAAAVAAAINSYLQQRCEPCDSSGWSGDPPPRDQGRVSPSKGRKALQKQCEGLPSPSQLAQRRPSPVRNHAQQQQRQHHHQETPPETPHAAAAGACRRVSSPVPSKHERAGVPTALQQPTGQQLQPFKLGTATELSMFRKLRQQLAASPPLGAEPSSAAQAATELRIDQRGQRQASQQPMPADSPGPADRAASLLTAAADVTAAANAVSLGIHAIRDYEAFQLVKRRLGLLEASPPNAHGATAAKGKKKTPPREQLRPHAQAPPPPPQSSLCSSAISAPSAASQTGAGRGADRALSPFASTAGSTCHKAEPLSADAAEAAELSSRLQRLADRTSKLQQRMALISRLSPPRS</sequence>
<dbReference type="InterPro" id="IPR027831">
    <property type="entry name" value="DUF4485"/>
</dbReference>
<feature type="domain" description="DUF4485" evidence="3">
    <location>
        <begin position="8"/>
        <end position="89"/>
    </location>
</feature>
<feature type="region of interest" description="Disordered" evidence="2">
    <location>
        <begin position="664"/>
        <end position="686"/>
    </location>
</feature>
<name>A0AAD3E5D1_9CHLO</name>
<feature type="region of interest" description="Disordered" evidence="2">
    <location>
        <begin position="412"/>
        <end position="518"/>
    </location>
</feature>
<feature type="region of interest" description="Disordered" evidence="2">
    <location>
        <begin position="1894"/>
        <end position="2002"/>
    </location>
</feature>
<dbReference type="EMBL" id="BMAR01000074">
    <property type="protein sequence ID" value="GFR52868.1"/>
    <property type="molecule type" value="Genomic_DNA"/>
</dbReference>
<feature type="region of interest" description="Disordered" evidence="2">
    <location>
        <begin position="1366"/>
        <end position="1393"/>
    </location>
</feature>
<feature type="region of interest" description="Disordered" evidence="2">
    <location>
        <begin position="548"/>
        <end position="587"/>
    </location>
</feature>
<accession>A0AAD3E5D1</accession>
<evidence type="ECO:0000256" key="2">
    <source>
        <dbReference type="SAM" id="MobiDB-lite"/>
    </source>
</evidence>
<dbReference type="InterPro" id="IPR055310">
    <property type="entry name" value="CEP112"/>
</dbReference>
<feature type="region of interest" description="Disordered" evidence="2">
    <location>
        <begin position="2023"/>
        <end position="2065"/>
    </location>
</feature>
<dbReference type="PANTHER" id="PTHR18871:SF2">
    <property type="entry name" value="CENTROSOMAL PROTEIN OF 112 KDA"/>
    <property type="match status" value="1"/>
</dbReference>
<feature type="compositionally biased region" description="Low complexity" evidence="2">
    <location>
        <begin position="96"/>
        <end position="121"/>
    </location>
</feature>
<feature type="region of interest" description="Disordered" evidence="2">
    <location>
        <begin position="324"/>
        <end position="354"/>
    </location>
</feature>
<protein>
    <recommendedName>
        <fullName evidence="3">DUF4485 domain-containing protein</fullName>
    </recommendedName>
</protein>
<feature type="compositionally biased region" description="Polar residues" evidence="2">
    <location>
        <begin position="1606"/>
        <end position="1623"/>
    </location>
</feature>
<feature type="region of interest" description="Disordered" evidence="2">
    <location>
        <begin position="361"/>
        <end position="380"/>
    </location>
</feature>
<evidence type="ECO:0000313" key="4">
    <source>
        <dbReference type="EMBL" id="GFR52868.1"/>
    </source>
</evidence>
<feature type="region of interest" description="Disordered" evidence="2">
    <location>
        <begin position="81"/>
        <end position="128"/>
    </location>
</feature>
<reference evidence="4 5" key="1">
    <citation type="journal article" date="2021" name="Sci. Rep.">
        <title>Genome sequencing of the multicellular alga Astrephomene provides insights into convergent evolution of germ-soma differentiation.</title>
        <authorList>
            <person name="Yamashita S."/>
            <person name="Yamamoto K."/>
            <person name="Matsuzaki R."/>
            <person name="Suzuki S."/>
            <person name="Yamaguchi H."/>
            <person name="Hirooka S."/>
            <person name="Minakuchi Y."/>
            <person name="Miyagishima S."/>
            <person name="Kawachi M."/>
            <person name="Toyoda A."/>
            <person name="Nozaki H."/>
        </authorList>
    </citation>
    <scope>NUCLEOTIDE SEQUENCE [LARGE SCALE GENOMIC DNA]</scope>
    <source>
        <strain evidence="4 5">NIES-4017</strain>
    </source>
</reference>
<feature type="compositionally biased region" description="Polar residues" evidence="2">
    <location>
        <begin position="412"/>
        <end position="421"/>
    </location>
</feature>
<feature type="compositionally biased region" description="Gly residues" evidence="2">
    <location>
        <begin position="554"/>
        <end position="565"/>
    </location>
</feature>
<feature type="region of interest" description="Disordered" evidence="2">
    <location>
        <begin position="1492"/>
        <end position="1552"/>
    </location>
</feature>
<feature type="compositionally biased region" description="Low complexity" evidence="2">
    <location>
        <begin position="769"/>
        <end position="785"/>
    </location>
</feature>
<feature type="compositionally biased region" description="Gly residues" evidence="2">
    <location>
        <begin position="222"/>
        <end position="236"/>
    </location>
</feature>
<dbReference type="PANTHER" id="PTHR18871">
    <property type="entry name" value="CENTROSOMAL PROTEIN OF 112 KDA"/>
    <property type="match status" value="1"/>
</dbReference>
<feature type="region of interest" description="Disordered" evidence="2">
    <location>
        <begin position="1073"/>
        <end position="1107"/>
    </location>
</feature>
<dbReference type="Proteomes" id="UP001054857">
    <property type="component" value="Unassembled WGS sequence"/>
</dbReference>
<feature type="region of interest" description="Disordered" evidence="2">
    <location>
        <begin position="1170"/>
        <end position="1207"/>
    </location>
</feature>
<feature type="compositionally biased region" description="Pro residues" evidence="2">
    <location>
        <begin position="1529"/>
        <end position="1542"/>
    </location>
</feature>
<feature type="compositionally biased region" description="Gly residues" evidence="2">
    <location>
        <begin position="190"/>
        <end position="202"/>
    </location>
</feature>
<dbReference type="Pfam" id="PF14846">
    <property type="entry name" value="DUF4485"/>
    <property type="match status" value="1"/>
</dbReference>
<feature type="compositionally biased region" description="Low complexity" evidence="2">
    <location>
        <begin position="2145"/>
        <end position="2159"/>
    </location>
</feature>
<organism evidence="4 5">
    <name type="scientific">Astrephomene gubernaculifera</name>
    <dbReference type="NCBI Taxonomy" id="47775"/>
    <lineage>
        <taxon>Eukaryota</taxon>
        <taxon>Viridiplantae</taxon>
        <taxon>Chlorophyta</taxon>
        <taxon>core chlorophytes</taxon>
        <taxon>Chlorophyceae</taxon>
        <taxon>CS clade</taxon>
        <taxon>Chlamydomonadales</taxon>
        <taxon>Astrephomenaceae</taxon>
        <taxon>Astrephomene</taxon>
    </lineage>
</organism>
<feature type="region of interest" description="Disordered" evidence="2">
    <location>
        <begin position="600"/>
        <end position="631"/>
    </location>
</feature>
<evidence type="ECO:0000259" key="3">
    <source>
        <dbReference type="Pfam" id="PF14846"/>
    </source>
</evidence>
<evidence type="ECO:0000256" key="1">
    <source>
        <dbReference type="SAM" id="Coils"/>
    </source>
</evidence>
<gene>
    <name evidence="4" type="ORF">Agub_g15496</name>
</gene>
<proteinExistence type="predicted"/>
<keyword evidence="5" id="KW-1185">Reference proteome</keyword>
<feature type="region of interest" description="Disordered" evidence="2">
    <location>
        <begin position="2109"/>
        <end position="2186"/>
    </location>
</feature>
<feature type="region of interest" description="Disordered" evidence="2">
    <location>
        <begin position="707"/>
        <end position="804"/>
    </location>
</feature>
<evidence type="ECO:0000313" key="5">
    <source>
        <dbReference type="Proteomes" id="UP001054857"/>
    </source>
</evidence>
<keyword evidence="1" id="KW-0175">Coiled coil</keyword>
<feature type="compositionally biased region" description="Polar residues" evidence="2">
    <location>
        <begin position="1514"/>
        <end position="1523"/>
    </location>
</feature>
<feature type="region of interest" description="Disordered" evidence="2">
    <location>
        <begin position="919"/>
        <end position="959"/>
    </location>
</feature>
<feature type="region of interest" description="Disordered" evidence="2">
    <location>
        <begin position="825"/>
        <end position="868"/>
    </location>
</feature>
<feature type="region of interest" description="Disordered" evidence="2">
    <location>
        <begin position="1411"/>
        <end position="1432"/>
    </location>
</feature>
<feature type="compositionally biased region" description="Low complexity" evidence="2">
    <location>
        <begin position="665"/>
        <end position="684"/>
    </location>
</feature>